<comment type="caution">
    <text evidence="9">The sequence shown here is derived from an EMBL/GenBank/DDBJ whole genome shotgun (WGS) entry which is preliminary data.</text>
</comment>
<protein>
    <submittedName>
        <fullName evidence="9">ABC transporter permease</fullName>
    </submittedName>
</protein>
<dbReference type="EMBL" id="JAPJZI010000001">
    <property type="protein sequence ID" value="MDA5400832.1"/>
    <property type="molecule type" value="Genomic_DNA"/>
</dbReference>
<dbReference type="InterPro" id="IPR035906">
    <property type="entry name" value="MetI-like_sf"/>
</dbReference>
<name>A0A9X3ULW8_9HYPH</name>
<proteinExistence type="inferred from homology"/>
<evidence type="ECO:0000256" key="7">
    <source>
        <dbReference type="RuleBase" id="RU363032"/>
    </source>
</evidence>
<evidence type="ECO:0000256" key="4">
    <source>
        <dbReference type="ARBA" id="ARBA00022692"/>
    </source>
</evidence>
<evidence type="ECO:0000256" key="1">
    <source>
        <dbReference type="ARBA" id="ARBA00004651"/>
    </source>
</evidence>
<keyword evidence="10" id="KW-1185">Reference proteome</keyword>
<evidence type="ECO:0000259" key="8">
    <source>
        <dbReference type="PROSITE" id="PS50928"/>
    </source>
</evidence>
<evidence type="ECO:0000256" key="5">
    <source>
        <dbReference type="ARBA" id="ARBA00022989"/>
    </source>
</evidence>
<feature type="transmembrane region" description="Helical" evidence="7">
    <location>
        <begin position="109"/>
        <end position="134"/>
    </location>
</feature>
<dbReference type="InterPro" id="IPR000515">
    <property type="entry name" value="MetI-like"/>
</dbReference>
<keyword evidence="3" id="KW-1003">Cell membrane</keyword>
<dbReference type="GO" id="GO:0055085">
    <property type="term" value="P:transmembrane transport"/>
    <property type="evidence" value="ECO:0007669"/>
    <property type="project" value="InterPro"/>
</dbReference>
<keyword evidence="2 7" id="KW-0813">Transport</keyword>
<keyword evidence="6 7" id="KW-0472">Membrane</keyword>
<feature type="domain" description="ABC transmembrane type-1" evidence="8">
    <location>
        <begin position="105"/>
        <end position="294"/>
    </location>
</feature>
<evidence type="ECO:0000256" key="3">
    <source>
        <dbReference type="ARBA" id="ARBA00022475"/>
    </source>
</evidence>
<feature type="transmembrane region" description="Helical" evidence="7">
    <location>
        <begin position="154"/>
        <end position="178"/>
    </location>
</feature>
<dbReference type="PANTHER" id="PTHR43386:SF25">
    <property type="entry name" value="PEPTIDE ABC TRANSPORTER PERMEASE PROTEIN"/>
    <property type="match status" value="1"/>
</dbReference>
<evidence type="ECO:0000256" key="2">
    <source>
        <dbReference type="ARBA" id="ARBA00022448"/>
    </source>
</evidence>
<keyword evidence="5 7" id="KW-1133">Transmembrane helix</keyword>
<comment type="subcellular location">
    <subcellularLocation>
        <location evidence="1 7">Cell membrane</location>
        <topology evidence="1 7">Multi-pass membrane protein</topology>
    </subcellularLocation>
</comment>
<evidence type="ECO:0000313" key="9">
    <source>
        <dbReference type="EMBL" id="MDA5400832.1"/>
    </source>
</evidence>
<dbReference type="Proteomes" id="UP001151234">
    <property type="component" value="Unassembled WGS sequence"/>
</dbReference>
<reference evidence="9" key="1">
    <citation type="submission" date="2022-11" db="EMBL/GenBank/DDBJ databases">
        <title>Draft genome sequence of Hoeflea poritis E7-10 and Hoeflea prorocentri PM5-8, separated from scleractinian coral Porites lutea and marine dinoflagellate.</title>
        <authorList>
            <person name="Zhang G."/>
            <person name="Wei Q."/>
            <person name="Cai L."/>
        </authorList>
    </citation>
    <scope>NUCLEOTIDE SEQUENCE</scope>
    <source>
        <strain evidence="9">PM5-8</strain>
    </source>
</reference>
<evidence type="ECO:0000256" key="6">
    <source>
        <dbReference type="ARBA" id="ARBA00023136"/>
    </source>
</evidence>
<comment type="similarity">
    <text evidence="7">Belongs to the binding-protein-dependent transport system permease family.</text>
</comment>
<evidence type="ECO:0000313" key="10">
    <source>
        <dbReference type="Proteomes" id="UP001151234"/>
    </source>
</evidence>
<sequence length="311" mass="34004">MEGKLDMPVGTEEEAREQKITFVHILKALLREPVVLPAVIFLLILLIAALFAQFLAPYDPLLPNIFHGQLPPLSYAKGTDGSLQFHLLGTDALGRDLLSRLMYGAQASVAVGVIAVLISSILGTSLGLLAGYYGGWLETVVMRAADGFMAVPSLLVAMFVLFIAGGGLVNMVLVLAAVRWVVYARLARGITLSYRESSFVEAARTIGAGDARIMFRHILPNMVSPLLVLATLEVALMILAEAGLSYLGFGLQPPEPSWGLMIARGREYLREAWWMITFPGLAIFLTTLSLNLLANWVRAISDPVQRWRWLI</sequence>
<dbReference type="SUPFAM" id="SSF161098">
    <property type="entry name" value="MetI-like"/>
    <property type="match status" value="1"/>
</dbReference>
<dbReference type="PROSITE" id="PS50928">
    <property type="entry name" value="ABC_TM1"/>
    <property type="match status" value="1"/>
</dbReference>
<feature type="transmembrane region" description="Helical" evidence="7">
    <location>
        <begin position="226"/>
        <end position="252"/>
    </location>
</feature>
<dbReference type="PANTHER" id="PTHR43386">
    <property type="entry name" value="OLIGOPEPTIDE TRANSPORT SYSTEM PERMEASE PROTEIN APPC"/>
    <property type="match status" value="1"/>
</dbReference>
<dbReference type="AlphaFoldDB" id="A0A9X3ULW8"/>
<feature type="transmembrane region" description="Helical" evidence="7">
    <location>
        <begin position="272"/>
        <end position="297"/>
    </location>
</feature>
<keyword evidence="4 7" id="KW-0812">Transmembrane</keyword>
<dbReference type="Pfam" id="PF00528">
    <property type="entry name" value="BPD_transp_1"/>
    <property type="match status" value="1"/>
</dbReference>
<dbReference type="Gene3D" id="1.10.3720.10">
    <property type="entry name" value="MetI-like"/>
    <property type="match status" value="1"/>
</dbReference>
<accession>A0A9X3ULW8</accession>
<dbReference type="RefSeq" id="WP_267992657.1">
    <property type="nucleotide sequence ID" value="NZ_JAPJZI010000001.1"/>
</dbReference>
<gene>
    <name evidence="9" type="ORF">OQ273_19820</name>
</gene>
<dbReference type="CDD" id="cd06261">
    <property type="entry name" value="TM_PBP2"/>
    <property type="match status" value="1"/>
</dbReference>
<dbReference type="InterPro" id="IPR050366">
    <property type="entry name" value="BP-dependent_transpt_permease"/>
</dbReference>
<feature type="transmembrane region" description="Helical" evidence="7">
    <location>
        <begin position="34"/>
        <end position="56"/>
    </location>
</feature>
<organism evidence="9 10">
    <name type="scientific">Hoeflea prorocentri</name>
    <dbReference type="NCBI Taxonomy" id="1922333"/>
    <lineage>
        <taxon>Bacteria</taxon>
        <taxon>Pseudomonadati</taxon>
        <taxon>Pseudomonadota</taxon>
        <taxon>Alphaproteobacteria</taxon>
        <taxon>Hyphomicrobiales</taxon>
        <taxon>Rhizobiaceae</taxon>
        <taxon>Hoeflea</taxon>
    </lineage>
</organism>
<dbReference type="GO" id="GO:0005886">
    <property type="term" value="C:plasma membrane"/>
    <property type="evidence" value="ECO:0007669"/>
    <property type="project" value="UniProtKB-SubCell"/>
</dbReference>